<keyword evidence="7" id="KW-1185">Reference proteome</keyword>
<dbReference type="InterPro" id="IPR000847">
    <property type="entry name" value="LysR_HTH_N"/>
</dbReference>
<dbReference type="PROSITE" id="PS50931">
    <property type="entry name" value="HTH_LYSR"/>
    <property type="match status" value="1"/>
</dbReference>
<evidence type="ECO:0000256" key="3">
    <source>
        <dbReference type="ARBA" id="ARBA00023125"/>
    </source>
</evidence>
<keyword evidence="2" id="KW-0805">Transcription regulation</keyword>
<dbReference type="InterPro" id="IPR005119">
    <property type="entry name" value="LysR_subst-bd"/>
</dbReference>
<accession>A0A239BE26</accession>
<reference evidence="7" key="1">
    <citation type="submission" date="2017-06" db="EMBL/GenBank/DDBJ databases">
        <authorList>
            <person name="Varghese N."/>
            <person name="Submissions S."/>
        </authorList>
    </citation>
    <scope>NUCLEOTIDE SEQUENCE [LARGE SCALE GENOMIC DNA]</scope>
    <source>
        <strain evidence="7">DSM 22348</strain>
    </source>
</reference>
<dbReference type="SUPFAM" id="SSF46785">
    <property type="entry name" value="Winged helix' DNA-binding domain"/>
    <property type="match status" value="1"/>
</dbReference>
<dbReference type="PANTHER" id="PTHR30537">
    <property type="entry name" value="HTH-TYPE TRANSCRIPTIONAL REGULATOR"/>
    <property type="match status" value="1"/>
</dbReference>
<name>A0A239BE26_9PSED</name>
<dbReference type="Pfam" id="PF00126">
    <property type="entry name" value="HTH_1"/>
    <property type="match status" value="1"/>
</dbReference>
<protein>
    <submittedName>
        <fullName evidence="6">Transcriptional regulator, LysR family</fullName>
    </submittedName>
</protein>
<dbReference type="InterPro" id="IPR036388">
    <property type="entry name" value="WH-like_DNA-bd_sf"/>
</dbReference>
<evidence type="ECO:0000256" key="2">
    <source>
        <dbReference type="ARBA" id="ARBA00023015"/>
    </source>
</evidence>
<dbReference type="RefSeq" id="WP_042121641.1">
    <property type="nucleotide sequence ID" value="NZ_FZOL01000002.1"/>
</dbReference>
<dbReference type="SUPFAM" id="SSF53850">
    <property type="entry name" value="Periplasmic binding protein-like II"/>
    <property type="match status" value="1"/>
</dbReference>
<proteinExistence type="inferred from homology"/>
<dbReference type="STRING" id="1215104.GCA_000730585_04917"/>
<organism evidence="6 7">
    <name type="scientific">Pseudomonas japonica</name>
    <dbReference type="NCBI Taxonomy" id="256466"/>
    <lineage>
        <taxon>Bacteria</taxon>
        <taxon>Pseudomonadati</taxon>
        <taxon>Pseudomonadota</taxon>
        <taxon>Gammaproteobacteria</taxon>
        <taxon>Pseudomonadales</taxon>
        <taxon>Pseudomonadaceae</taxon>
        <taxon>Pseudomonas</taxon>
    </lineage>
</organism>
<dbReference type="AlphaFoldDB" id="A0A239BE26"/>
<evidence type="ECO:0000256" key="4">
    <source>
        <dbReference type="ARBA" id="ARBA00023163"/>
    </source>
</evidence>
<dbReference type="Pfam" id="PF03466">
    <property type="entry name" value="LysR_substrate"/>
    <property type="match status" value="1"/>
</dbReference>
<dbReference type="GO" id="GO:0003700">
    <property type="term" value="F:DNA-binding transcription factor activity"/>
    <property type="evidence" value="ECO:0007669"/>
    <property type="project" value="InterPro"/>
</dbReference>
<dbReference type="EMBL" id="FZOL01000002">
    <property type="protein sequence ID" value="SNS05811.1"/>
    <property type="molecule type" value="Genomic_DNA"/>
</dbReference>
<keyword evidence="3" id="KW-0238">DNA-binding</keyword>
<comment type="similarity">
    <text evidence="1">Belongs to the LysR transcriptional regulatory family.</text>
</comment>
<dbReference type="PANTHER" id="PTHR30537:SF26">
    <property type="entry name" value="GLYCINE CLEAVAGE SYSTEM TRANSCRIPTIONAL ACTIVATOR"/>
    <property type="match status" value="1"/>
</dbReference>
<dbReference type="Proteomes" id="UP000198407">
    <property type="component" value="Unassembled WGS sequence"/>
</dbReference>
<sequence>MFLKLPLTSLRAFESAARLGGFKAASEELAVTSAAISHQVKALEVRLSTHLFERTGQGVRLTSDGQRLYDQVHMSFIDISHSLDSLQPHVRQDCLTITTTPAFASLWLIPRLGEFYRRHPSIRVRVETSNEVTDLLRKSSVDIAIRCSVREYPDLHQLPLMQESFCAYSPSGTIERDDSSPIELINVHWRTPSSILIDWEHWLIAANRSAWLNKAILREYDDEHYALQAAISGYGAVLASTVLVADSVARGLLKPCRPEIRLPGARYIAVCIPGRERKSPVKEFMDWLAQEALAAESG</sequence>
<evidence type="ECO:0000256" key="1">
    <source>
        <dbReference type="ARBA" id="ARBA00009437"/>
    </source>
</evidence>
<dbReference type="GO" id="GO:0006351">
    <property type="term" value="P:DNA-templated transcription"/>
    <property type="evidence" value="ECO:0007669"/>
    <property type="project" value="TreeGrafter"/>
</dbReference>
<keyword evidence="4" id="KW-0804">Transcription</keyword>
<feature type="domain" description="HTH lysR-type" evidence="5">
    <location>
        <begin position="5"/>
        <end position="62"/>
    </location>
</feature>
<dbReference type="OrthoDB" id="5526340at2"/>
<dbReference type="InterPro" id="IPR036390">
    <property type="entry name" value="WH_DNA-bd_sf"/>
</dbReference>
<dbReference type="Gene3D" id="3.40.190.10">
    <property type="entry name" value="Periplasmic binding protein-like II"/>
    <property type="match status" value="2"/>
</dbReference>
<dbReference type="GO" id="GO:0043565">
    <property type="term" value="F:sequence-specific DNA binding"/>
    <property type="evidence" value="ECO:0007669"/>
    <property type="project" value="TreeGrafter"/>
</dbReference>
<dbReference type="Gene3D" id="1.10.10.10">
    <property type="entry name" value="Winged helix-like DNA-binding domain superfamily/Winged helix DNA-binding domain"/>
    <property type="match status" value="1"/>
</dbReference>
<evidence type="ECO:0000313" key="6">
    <source>
        <dbReference type="EMBL" id="SNS05811.1"/>
    </source>
</evidence>
<gene>
    <name evidence="6" type="ORF">SAMN05444352_102475</name>
</gene>
<dbReference type="InterPro" id="IPR058163">
    <property type="entry name" value="LysR-type_TF_proteobact-type"/>
</dbReference>
<evidence type="ECO:0000313" key="7">
    <source>
        <dbReference type="Proteomes" id="UP000198407"/>
    </source>
</evidence>
<evidence type="ECO:0000259" key="5">
    <source>
        <dbReference type="PROSITE" id="PS50931"/>
    </source>
</evidence>